<evidence type="ECO:0000256" key="4">
    <source>
        <dbReference type="RuleBase" id="RU000383"/>
    </source>
</evidence>
<keyword evidence="3" id="KW-0131">Cell cycle</keyword>
<dbReference type="OrthoDB" id="5590282at2759"/>
<evidence type="ECO:0000313" key="8">
    <source>
        <dbReference type="Proteomes" id="UP000187203"/>
    </source>
</evidence>
<organism evidence="7 8">
    <name type="scientific">Corchorus olitorius</name>
    <dbReference type="NCBI Taxonomy" id="93759"/>
    <lineage>
        <taxon>Eukaryota</taxon>
        <taxon>Viridiplantae</taxon>
        <taxon>Streptophyta</taxon>
        <taxon>Embryophyta</taxon>
        <taxon>Tracheophyta</taxon>
        <taxon>Spermatophyta</taxon>
        <taxon>Magnoliopsida</taxon>
        <taxon>eudicotyledons</taxon>
        <taxon>Gunneridae</taxon>
        <taxon>Pentapetalae</taxon>
        <taxon>rosids</taxon>
        <taxon>malvids</taxon>
        <taxon>Malvales</taxon>
        <taxon>Malvaceae</taxon>
        <taxon>Grewioideae</taxon>
        <taxon>Apeibeae</taxon>
        <taxon>Corchorus</taxon>
    </lineage>
</organism>
<keyword evidence="2 4" id="KW-0195">Cyclin</keyword>
<dbReference type="Pfam" id="PF00134">
    <property type="entry name" value="Cyclin_N"/>
    <property type="match status" value="1"/>
</dbReference>
<dbReference type="InterPro" id="IPR006671">
    <property type="entry name" value="Cyclin_N"/>
</dbReference>
<sequence length="314" mass="36449">MTHSSTKKRASMTQSSLPQPTLSKKRVVLGELTNSPDLGSTEDPKCRSKSERAPYREKKPVPELKEENKHETIKELDQNISDLKKFTFFSSIYQHLHSLEIEEKRRPLPNYMEKVQNDLTANMREILIDWLMEVAEEYKLVSDTVYLTVSYIDRFLSSHSISRDKLQLLGVSCMLIASKYEEITPPRVDDFCYMTDNCYTKEEGKALECYSGYKPSELEESVLAIHGLYLRRNLSSGLTQKYLQHKFKAVATLPAPSEVPQRKYEEITPPCVDHFCYMTDIIFTPKKSDYGIRFILEQGESRRGPYYPPDFHLM</sequence>
<evidence type="ECO:0000259" key="6">
    <source>
        <dbReference type="SMART" id="SM00385"/>
    </source>
</evidence>
<name>A0A1R3GYY6_9ROSI</name>
<feature type="compositionally biased region" description="Basic residues" evidence="5">
    <location>
        <begin position="1"/>
        <end position="10"/>
    </location>
</feature>
<comment type="similarity">
    <text evidence="4">Belongs to the cyclin family.</text>
</comment>
<feature type="region of interest" description="Disordered" evidence="5">
    <location>
        <begin position="1"/>
        <end position="71"/>
    </location>
</feature>
<dbReference type="FunFam" id="1.10.472.10:FF:000167">
    <property type="entry name" value="Mitotic cyclin 6"/>
    <property type="match status" value="1"/>
</dbReference>
<gene>
    <name evidence="7" type="ORF">COLO4_32569</name>
</gene>
<proteinExistence type="inferred from homology"/>
<feature type="compositionally biased region" description="Polar residues" evidence="5">
    <location>
        <begin position="11"/>
        <end position="22"/>
    </location>
</feature>
<keyword evidence="8" id="KW-1185">Reference proteome</keyword>
<accession>A0A1R3GYY6</accession>
<dbReference type="PANTHER" id="PTHR10177">
    <property type="entry name" value="CYCLINS"/>
    <property type="match status" value="1"/>
</dbReference>
<dbReference type="EMBL" id="AWUE01021134">
    <property type="protein sequence ID" value="OMO63309.1"/>
    <property type="molecule type" value="Genomic_DNA"/>
</dbReference>
<protein>
    <recommendedName>
        <fullName evidence="6">Cyclin-like domain-containing protein</fullName>
    </recommendedName>
</protein>
<dbReference type="SUPFAM" id="SSF47954">
    <property type="entry name" value="Cyclin-like"/>
    <property type="match status" value="2"/>
</dbReference>
<dbReference type="PROSITE" id="PS00292">
    <property type="entry name" value="CYCLINS"/>
    <property type="match status" value="1"/>
</dbReference>
<dbReference type="InterPro" id="IPR039361">
    <property type="entry name" value="Cyclin"/>
</dbReference>
<comment type="caution">
    <text evidence="7">The sequence shown here is derived from an EMBL/GenBank/DDBJ whole genome shotgun (WGS) entry which is preliminary data.</text>
</comment>
<evidence type="ECO:0000256" key="5">
    <source>
        <dbReference type="SAM" id="MobiDB-lite"/>
    </source>
</evidence>
<evidence type="ECO:0000256" key="2">
    <source>
        <dbReference type="ARBA" id="ARBA00023127"/>
    </source>
</evidence>
<evidence type="ECO:0000256" key="1">
    <source>
        <dbReference type="ARBA" id="ARBA00022618"/>
    </source>
</evidence>
<dbReference type="SMART" id="SM00385">
    <property type="entry name" value="CYCLIN"/>
    <property type="match status" value="1"/>
</dbReference>
<dbReference type="Proteomes" id="UP000187203">
    <property type="component" value="Unassembled WGS sequence"/>
</dbReference>
<dbReference type="InterPro" id="IPR013763">
    <property type="entry name" value="Cyclin-like_dom"/>
</dbReference>
<dbReference type="STRING" id="93759.A0A1R3GYY6"/>
<dbReference type="InterPro" id="IPR036915">
    <property type="entry name" value="Cyclin-like_sf"/>
</dbReference>
<dbReference type="GO" id="GO:0051301">
    <property type="term" value="P:cell division"/>
    <property type="evidence" value="ECO:0007669"/>
    <property type="project" value="UniProtKB-KW"/>
</dbReference>
<reference evidence="8" key="1">
    <citation type="submission" date="2013-09" db="EMBL/GenBank/DDBJ databases">
        <title>Corchorus olitorius genome sequencing.</title>
        <authorList>
            <person name="Alam M."/>
            <person name="Haque M.S."/>
            <person name="Islam M.S."/>
            <person name="Emdad E.M."/>
            <person name="Islam M.M."/>
            <person name="Ahmed B."/>
            <person name="Halim A."/>
            <person name="Hossen Q.M.M."/>
            <person name="Hossain M.Z."/>
            <person name="Ahmed R."/>
            <person name="Khan M.M."/>
            <person name="Islam R."/>
            <person name="Rashid M.M."/>
            <person name="Khan S.A."/>
            <person name="Rahman M.S."/>
            <person name="Alam M."/>
            <person name="Yahiya A.S."/>
            <person name="Khan M.S."/>
            <person name="Azam M.S."/>
            <person name="Haque T."/>
            <person name="Lashkar M.Z.H."/>
            <person name="Akhand A.I."/>
            <person name="Morshed G."/>
            <person name="Roy S."/>
            <person name="Uddin K.S."/>
            <person name="Rabeya T."/>
            <person name="Hossain A.S."/>
            <person name="Chowdhury A."/>
            <person name="Snigdha A.R."/>
            <person name="Mortoza M.S."/>
            <person name="Matin S.A."/>
            <person name="Hoque S.M.E."/>
            <person name="Islam M.K."/>
            <person name="Roy D.K."/>
            <person name="Haider R."/>
            <person name="Moosa M.M."/>
            <person name="Elias S.M."/>
            <person name="Hasan A.M."/>
            <person name="Jahan S."/>
            <person name="Shafiuddin M."/>
            <person name="Mahmood N."/>
            <person name="Shommy N.S."/>
        </authorList>
    </citation>
    <scope>NUCLEOTIDE SEQUENCE [LARGE SCALE GENOMIC DNA]</scope>
    <source>
        <strain evidence="8">cv. O-4</strain>
    </source>
</reference>
<evidence type="ECO:0000313" key="7">
    <source>
        <dbReference type="EMBL" id="OMO63309.1"/>
    </source>
</evidence>
<dbReference type="InterPro" id="IPR048258">
    <property type="entry name" value="Cyclins_cyclin-box"/>
</dbReference>
<feature type="domain" description="Cyclin-like" evidence="6">
    <location>
        <begin position="129"/>
        <end position="213"/>
    </location>
</feature>
<dbReference type="AlphaFoldDB" id="A0A1R3GYY6"/>
<feature type="compositionally biased region" description="Basic and acidic residues" evidence="5">
    <location>
        <begin position="42"/>
        <end position="71"/>
    </location>
</feature>
<keyword evidence="1" id="KW-0132">Cell division</keyword>
<evidence type="ECO:0000256" key="3">
    <source>
        <dbReference type="ARBA" id="ARBA00023306"/>
    </source>
</evidence>
<dbReference type="Gene3D" id="1.10.472.10">
    <property type="entry name" value="Cyclin-like"/>
    <property type="match status" value="2"/>
</dbReference>